<dbReference type="AlphaFoldDB" id="A0A7M2Z1Z1"/>
<organism evidence="1 2">
    <name type="scientific">Gaiella occulta</name>
    <dbReference type="NCBI Taxonomy" id="1002870"/>
    <lineage>
        <taxon>Bacteria</taxon>
        <taxon>Bacillati</taxon>
        <taxon>Actinomycetota</taxon>
        <taxon>Thermoleophilia</taxon>
        <taxon>Gaiellales</taxon>
        <taxon>Gaiellaceae</taxon>
        <taxon>Gaiella</taxon>
    </lineage>
</organism>
<sequence>MSTVTSVLALLGLALGLVVAVAVVALFNRVIGPAREIERYADHILTAGVGIARNLDGVDEALRTRELATAVPGLAVAYLRKLGAS</sequence>
<evidence type="ECO:0000313" key="1">
    <source>
        <dbReference type="EMBL" id="RDI75844.1"/>
    </source>
</evidence>
<dbReference type="EMBL" id="QQZY01000001">
    <property type="protein sequence ID" value="RDI75844.1"/>
    <property type="molecule type" value="Genomic_DNA"/>
</dbReference>
<evidence type="ECO:0000313" key="2">
    <source>
        <dbReference type="Proteomes" id="UP000254134"/>
    </source>
</evidence>
<protein>
    <submittedName>
        <fullName evidence="1">Uncharacterized protein</fullName>
    </submittedName>
</protein>
<accession>A0A7M2Z1Z1</accession>
<reference evidence="2" key="2">
    <citation type="journal article" date="2019" name="MicrobiologyOpen">
        <title>High-quality draft genome sequence of Gaiella occulta isolated from a 150 meter deep mineral water borehole and comparison with the genome sequences of other deep-branching lineages of the phylum Actinobacteria.</title>
        <authorList>
            <person name="Severino R."/>
            <person name="Froufe H.J.C."/>
            <person name="Barroso C."/>
            <person name="Albuquerque L."/>
            <person name="Lobo-da-Cunha A."/>
            <person name="da Costa M.S."/>
            <person name="Egas C."/>
        </authorList>
    </citation>
    <scope>NUCLEOTIDE SEQUENCE [LARGE SCALE GENOMIC DNA]</scope>
    <source>
        <strain evidence="2">F2-233</strain>
    </source>
</reference>
<reference evidence="1 2" key="1">
    <citation type="submission" date="2018-07" db="EMBL/GenBank/DDBJ databases">
        <title>High-quality-draft genome sequence of Gaiella occulta.</title>
        <authorList>
            <person name="Severino R."/>
            <person name="Froufe H.J.C."/>
            <person name="Rainey F.A."/>
            <person name="Barroso C."/>
            <person name="Albuquerque L."/>
            <person name="Lobo-Da-Cunha A."/>
            <person name="Da Costa M.S."/>
            <person name="Egas C."/>
        </authorList>
    </citation>
    <scope>NUCLEOTIDE SEQUENCE [LARGE SCALE GENOMIC DNA]</scope>
    <source>
        <strain evidence="1 2">F2-233</strain>
    </source>
</reference>
<dbReference type="RefSeq" id="WP_114794727.1">
    <property type="nucleotide sequence ID" value="NZ_QQZY01000001.1"/>
</dbReference>
<keyword evidence="2" id="KW-1185">Reference proteome</keyword>
<proteinExistence type="predicted"/>
<comment type="caution">
    <text evidence="1">The sequence shown here is derived from an EMBL/GenBank/DDBJ whole genome shotgun (WGS) entry which is preliminary data.</text>
</comment>
<name>A0A7M2Z1Z1_9ACTN</name>
<gene>
    <name evidence="1" type="ORF">Gocc_0263</name>
</gene>
<dbReference type="Proteomes" id="UP000254134">
    <property type="component" value="Unassembled WGS sequence"/>
</dbReference>